<sequence>MKRQLTVDDVEAAVLGGAILGGGGGGLIEEGLRVARLALAAGVPELWSVDEFDPQAITTTVAIVGAPAAPLPCVRPAHLLRTLALIREHAGGRPLVALNSNENGAETTVNGWFHAAITGIPVMDLACNGRAHPSSVMGALGLHTEADYVSVQAFAGGAQARYLEGVVSGRLELTSALVRRASVEAGGVVAVARNPVTVGYAAAHGAPGAISHAIEVGRAFLSGGVDGAAAALGGRIVADGIVAEYRCEQREGLDVGHLVFDDTARTELRFINEYMTLEQHGERQSAFPNLIMTFDDDGQPVVSARVRQGMRLRVLVAPGERLLLSRTMNMRELYQPLEASLGTAFAPLEPAA</sequence>
<dbReference type="RefSeq" id="WP_150986082.1">
    <property type="nucleotide sequence ID" value="NZ_CP062804.1"/>
</dbReference>
<dbReference type="Gene3D" id="2.40.390.10">
    <property type="entry name" value="CV3147-like"/>
    <property type="match status" value="1"/>
</dbReference>
<dbReference type="GeneID" id="98405488"/>
<dbReference type="InterPro" id="IPR048350">
    <property type="entry name" value="S-Me-THD-like_C"/>
</dbReference>
<dbReference type="InterPro" id="IPR027479">
    <property type="entry name" value="S-Me-THD_N_sf"/>
</dbReference>
<dbReference type="InterPro" id="IPR010318">
    <property type="entry name" value="S-Me-THD_N"/>
</dbReference>
<proteinExistence type="predicted"/>
<evidence type="ECO:0000259" key="1">
    <source>
        <dbReference type="Pfam" id="PF06032"/>
    </source>
</evidence>
<dbReference type="Gene3D" id="3.40.1610.10">
    <property type="entry name" value="CV3147-like domain"/>
    <property type="match status" value="1"/>
</dbReference>
<evidence type="ECO:0000313" key="3">
    <source>
        <dbReference type="EMBL" id="QOT79269.1"/>
    </source>
</evidence>
<dbReference type="Proteomes" id="UP000397656">
    <property type="component" value="Chromosome 2"/>
</dbReference>
<evidence type="ECO:0000313" key="4">
    <source>
        <dbReference type="Proteomes" id="UP000397656"/>
    </source>
</evidence>
<reference evidence="3 4" key="1">
    <citation type="submission" date="2020-10" db="EMBL/GenBank/DDBJ databases">
        <title>Complete genome sequence of Cupriavidus basilensis CCUG 49340T.</title>
        <authorList>
            <person name="Salva-Serra F."/>
            <person name="Donoso R.A."/>
            <person name="Cho K.H."/>
            <person name="Yoo J.A."/>
            <person name="Lee K."/>
            <person name="Yoon S.-H."/>
            <person name="Perez-Pantoja D."/>
            <person name="Moore E.R.B."/>
        </authorList>
    </citation>
    <scope>NUCLEOTIDE SEQUENCE [LARGE SCALE GENOMIC DNA]</scope>
    <source>
        <strain evidence="4">CCUG 49340</strain>
    </source>
</reference>
<feature type="domain" description="S-Me-THD-like C-terminal" evidence="2">
    <location>
        <begin position="175"/>
        <end position="323"/>
    </location>
</feature>
<protein>
    <submittedName>
        <fullName evidence="3">DUF917 family protein</fullName>
    </submittedName>
</protein>
<name>A0A643FY59_9BURK</name>
<dbReference type="SUPFAM" id="SSF160991">
    <property type="entry name" value="CV3147-like"/>
    <property type="match status" value="1"/>
</dbReference>
<organism evidence="3 4">
    <name type="scientific">Cupriavidus basilensis</name>
    <dbReference type="NCBI Taxonomy" id="68895"/>
    <lineage>
        <taxon>Bacteria</taxon>
        <taxon>Pseudomonadati</taxon>
        <taxon>Pseudomonadota</taxon>
        <taxon>Betaproteobacteria</taxon>
        <taxon>Burkholderiales</taxon>
        <taxon>Burkholderiaceae</taxon>
        <taxon>Cupriavidus</taxon>
    </lineage>
</organism>
<gene>
    <name evidence="3" type="ORF">F7R26_031485</name>
</gene>
<dbReference type="Pfam" id="PF06032">
    <property type="entry name" value="S-Me-THD_N"/>
    <property type="match status" value="1"/>
</dbReference>
<dbReference type="InterPro" id="IPR024071">
    <property type="entry name" value="S-Me-THD_C_sf"/>
</dbReference>
<dbReference type="EMBL" id="CP062804">
    <property type="protein sequence ID" value="QOT79269.1"/>
    <property type="molecule type" value="Genomic_DNA"/>
</dbReference>
<accession>A0A643FY59</accession>
<evidence type="ECO:0000259" key="2">
    <source>
        <dbReference type="Pfam" id="PF20906"/>
    </source>
</evidence>
<feature type="domain" description="S-Me-THD N-terminal" evidence="1">
    <location>
        <begin position="9"/>
        <end position="143"/>
    </location>
</feature>
<dbReference type="Pfam" id="PF20906">
    <property type="entry name" value="S-Me-THD_C"/>
    <property type="match status" value="1"/>
</dbReference>
<dbReference type="AlphaFoldDB" id="A0A643FY59"/>